<evidence type="ECO:0000256" key="2">
    <source>
        <dbReference type="ARBA" id="ARBA00009726"/>
    </source>
</evidence>
<name>A0A9Q0ZBS5_9ROSI</name>
<feature type="transmembrane region" description="Helical" evidence="13">
    <location>
        <begin position="193"/>
        <end position="215"/>
    </location>
</feature>
<evidence type="ECO:0000256" key="11">
    <source>
        <dbReference type="ARBA" id="ARBA00023136"/>
    </source>
</evidence>
<dbReference type="FunFam" id="1.20.1560.10:FF:000024">
    <property type="entry name" value="ABC transporter C family member 2"/>
    <property type="match status" value="1"/>
</dbReference>
<protein>
    <recommendedName>
        <fullName evidence="3">ABC-type xenobiotic transporter</fullName>
        <ecNumber evidence="3">7.6.2.2</ecNumber>
    </recommendedName>
</protein>
<reference evidence="16" key="1">
    <citation type="submission" date="2022-11" db="EMBL/GenBank/DDBJ databases">
        <authorList>
            <person name="Hyden B.L."/>
            <person name="Feng K."/>
            <person name="Yates T."/>
            <person name="Jawdy S."/>
            <person name="Smart L.B."/>
            <person name="Muchero W."/>
        </authorList>
    </citation>
    <scope>NUCLEOTIDE SEQUENCE</scope>
    <source>
        <tissue evidence="16">Shoot tip</tissue>
    </source>
</reference>
<accession>A0A9Q0ZBS5</accession>
<dbReference type="Gene3D" id="1.20.1560.10">
    <property type="entry name" value="ABC transporter type 1, transmembrane domain"/>
    <property type="match status" value="2"/>
</dbReference>
<comment type="similarity">
    <text evidence="2">Belongs to the ABC transporter superfamily. ABCC family. Conjugate transporter (TC 3.A.1.208) subfamily.</text>
</comment>
<feature type="transmembrane region" description="Helical" evidence="13">
    <location>
        <begin position="653"/>
        <end position="677"/>
    </location>
</feature>
<keyword evidence="9" id="KW-1278">Translocase</keyword>
<dbReference type="Pfam" id="PF00005">
    <property type="entry name" value="ABC_tran"/>
    <property type="match status" value="2"/>
</dbReference>
<dbReference type="InterPro" id="IPR044726">
    <property type="entry name" value="ABCC_6TM_D2"/>
</dbReference>
<dbReference type="FunFam" id="3.40.50.300:FF:000163">
    <property type="entry name" value="Multidrug resistance-associated protein member 4"/>
    <property type="match status" value="1"/>
</dbReference>
<dbReference type="SUPFAM" id="SSF52540">
    <property type="entry name" value="P-loop containing nucleoside triphosphate hydrolases"/>
    <property type="match status" value="2"/>
</dbReference>
<evidence type="ECO:0000256" key="4">
    <source>
        <dbReference type="ARBA" id="ARBA00022448"/>
    </source>
</evidence>
<proteinExistence type="inferred from homology"/>
<dbReference type="InterPro" id="IPR027417">
    <property type="entry name" value="P-loop_NTPase"/>
</dbReference>
<dbReference type="InterPro" id="IPR050173">
    <property type="entry name" value="ABC_transporter_C-like"/>
</dbReference>
<evidence type="ECO:0000313" key="17">
    <source>
        <dbReference type="Proteomes" id="UP001151752"/>
    </source>
</evidence>
<evidence type="ECO:0000256" key="6">
    <source>
        <dbReference type="ARBA" id="ARBA00022737"/>
    </source>
</evidence>
<comment type="catalytic activity">
    <reaction evidence="12">
        <text>ATP + H2O + xenobioticSide 1 = ADP + phosphate + xenobioticSide 2.</text>
        <dbReference type="EC" id="7.6.2.2"/>
    </reaction>
</comment>
<dbReference type="InterPro" id="IPR011527">
    <property type="entry name" value="ABC1_TM_dom"/>
</dbReference>
<evidence type="ECO:0000313" key="16">
    <source>
        <dbReference type="EMBL" id="KAJ6728666.1"/>
    </source>
</evidence>
<feature type="domain" description="ABC transmembrane type-1" evidence="15">
    <location>
        <begin position="618"/>
        <end position="900"/>
    </location>
</feature>
<evidence type="ECO:0000259" key="15">
    <source>
        <dbReference type="PROSITE" id="PS50929"/>
    </source>
</evidence>
<dbReference type="Pfam" id="PF00664">
    <property type="entry name" value="ABC_membrane"/>
    <property type="match status" value="2"/>
</dbReference>
<keyword evidence="4" id="KW-0813">Transport</keyword>
<keyword evidence="6" id="KW-0677">Repeat</keyword>
<dbReference type="InterPro" id="IPR044746">
    <property type="entry name" value="ABCC_6TM_D1"/>
</dbReference>
<dbReference type="InterPro" id="IPR003593">
    <property type="entry name" value="AAA+_ATPase"/>
</dbReference>
<keyword evidence="11 13" id="KW-0472">Membrane</keyword>
<comment type="subcellular location">
    <subcellularLocation>
        <location evidence="1">Vacuole membrane</location>
        <topology evidence="1">Multi-pass membrane protein</topology>
    </subcellularLocation>
</comment>
<evidence type="ECO:0000256" key="5">
    <source>
        <dbReference type="ARBA" id="ARBA00022692"/>
    </source>
</evidence>
<gene>
    <name evidence="16" type="ORF">OIU74_006679</name>
</gene>
<dbReference type="CDD" id="cd18580">
    <property type="entry name" value="ABC_6TM_ABCC_D2"/>
    <property type="match status" value="1"/>
</dbReference>
<evidence type="ECO:0000256" key="1">
    <source>
        <dbReference type="ARBA" id="ARBA00004128"/>
    </source>
</evidence>
<dbReference type="PROSITE" id="PS00211">
    <property type="entry name" value="ABC_TRANSPORTER_1"/>
    <property type="match status" value="2"/>
</dbReference>
<dbReference type="GO" id="GO:0016887">
    <property type="term" value="F:ATP hydrolysis activity"/>
    <property type="evidence" value="ECO:0007669"/>
    <property type="project" value="InterPro"/>
</dbReference>
<feature type="transmembrane region" description="Helical" evidence="13">
    <location>
        <begin position="92"/>
        <end position="110"/>
    </location>
</feature>
<dbReference type="CDD" id="cd03250">
    <property type="entry name" value="ABCC_MRP_domain1"/>
    <property type="match status" value="1"/>
</dbReference>
<reference evidence="16" key="2">
    <citation type="journal article" date="2023" name="Int. J. Mol. Sci.">
        <title>De Novo Assembly and Annotation of 11 Diverse Shrub Willow (Salix) Genomes Reveals Novel Gene Organization in Sex-Linked Regions.</title>
        <authorList>
            <person name="Hyden B."/>
            <person name="Feng K."/>
            <person name="Yates T.B."/>
            <person name="Jawdy S."/>
            <person name="Cereghino C."/>
            <person name="Smart L.B."/>
            <person name="Muchero W."/>
        </authorList>
    </citation>
    <scope>NUCLEOTIDE SEQUENCE</scope>
    <source>
        <tissue evidence="16">Shoot tip</tissue>
    </source>
</reference>
<evidence type="ECO:0000256" key="9">
    <source>
        <dbReference type="ARBA" id="ARBA00022967"/>
    </source>
</evidence>
<dbReference type="GO" id="GO:0005774">
    <property type="term" value="C:vacuolar membrane"/>
    <property type="evidence" value="ECO:0007669"/>
    <property type="project" value="UniProtKB-SubCell"/>
</dbReference>
<dbReference type="GO" id="GO:0005524">
    <property type="term" value="F:ATP binding"/>
    <property type="evidence" value="ECO:0007669"/>
    <property type="project" value="UniProtKB-KW"/>
</dbReference>
<dbReference type="CDD" id="cd18579">
    <property type="entry name" value="ABC_6TM_ABCC_D1"/>
    <property type="match status" value="1"/>
</dbReference>
<dbReference type="PANTHER" id="PTHR24223:SF375">
    <property type="entry name" value="ABC TRANSPORTER C FAMILY MEMBER 11-RELATED"/>
    <property type="match status" value="1"/>
</dbReference>
<keyword evidence="5 13" id="KW-0812">Transmembrane</keyword>
<evidence type="ECO:0000256" key="7">
    <source>
        <dbReference type="ARBA" id="ARBA00022741"/>
    </source>
</evidence>
<dbReference type="GO" id="GO:0008559">
    <property type="term" value="F:ABC-type xenobiotic transporter activity"/>
    <property type="evidence" value="ECO:0007669"/>
    <property type="project" value="UniProtKB-EC"/>
</dbReference>
<dbReference type="FunFam" id="3.40.50.300:FF:000450">
    <property type="entry name" value="ABC transporter C family member 2"/>
    <property type="match status" value="1"/>
</dbReference>
<evidence type="ECO:0000256" key="8">
    <source>
        <dbReference type="ARBA" id="ARBA00022840"/>
    </source>
</evidence>
<comment type="caution">
    <text evidence="16">The sequence shown here is derived from an EMBL/GenBank/DDBJ whole genome shotgun (WGS) entry which is preliminary data.</text>
</comment>
<keyword evidence="8" id="KW-0067">ATP-binding</keyword>
<evidence type="ECO:0000256" key="10">
    <source>
        <dbReference type="ARBA" id="ARBA00022989"/>
    </source>
</evidence>
<dbReference type="AlphaFoldDB" id="A0A9Q0ZBS5"/>
<dbReference type="CDD" id="cd03244">
    <property type="entry name" value="ABCC_MRP_domain2"/>
    <property type="match status" value="1"/>
</dbReference>
<keyword evidence="10 13" id="KW-1133">Transmembrane helix</keyword>
<feature type="transmembrane region" description="Helical" evidence="13">
    <location>
        <begin position="838"/>
        <end position="859"/>
    </location>
</feature>
<feature type="transmembrane region" description="Helical" evidence="13">
    <location>
        <begin position="603"/>
        <end position="626"/>
    </location>
</feature>
<dbReference type="EC" id="7.6.2.2" evidence="3"/>
<feature type="domain" description="ABC transmembrane type-1" evidence="15">
    <location>
        <begin position="58"/>
        <end position="285"/>
    </location>
</feature>
<dbReference type="SMART" id="SM00382">
    <property type="entry name" value="AAA"/>
    <property type="match status" value="2"/>
</dbReference>
<feature type="domain" description="ABC transporter" evidence="14">
    <location>
        <begin position="340"/>
        <end position="564"/>
    </location>
</feature>
<dbReference type="PANTHER" id="PTHR24223">
    <property type="entry name" value="ATP-BINDING CASSETTE SUB-FAMILY C"/>
    <property type="match status" value="1"/>
</dbReference>
<dbReference type="GO" id="GO:1902417">
    <property type="term" value="F:(+)-abscisic acid D-glucopyranosyl ester transmembrane transporter activity"/>
    <property type="evidence" value="ECO:0007669"/>
    <property type="project" value="UniProtKB-ARBA"/>
</dbReference>
<dbReference type="EMBL" id="JAPFFM010000012">
    <property type="protein sequence ID" value="KAJ6728666.1"/>
    <property type="molecule type" value="Genomic_DNA"/>
</dbReference>
<feature type="transmembrane region" description="Helical" evidence="13">
    <location>
        <begin position="753"/>
        <end position="772"/>
    </location>
</feature>
<evidence type="ECO:0000256" key="12">
    <source>
        <dbReference type="ARBA" id="ARBA00034018"/>
    </source>
</evidence>
<organism evidence="16 17">
    <name type="scientific">Salix koriyanagi</name>
    <dbReference type="NCBI Taxonomy" id="2511006"/>
    <lineage>
        <taxon>Eukaryota</taxon>
        <taxon>Viridiplantae</taxon>
        <taxon>Streptophyta</taxon>
        <taxon>Embryophyta</taxon>
        <taxon>Tracheophyta</taxon>
        <taxon>Spermatophyta</taxon>
        <taxon>Magnoliopsida</taxon>
        <taxon>eudicotyledons</taxon>
        <taxon>Gunneridae</taxon>
        <taxon>Pentapetalae</taxon>
        <taxon>rosids</taxon>
        <taxon>fabids</taxon>
        <taxon>Malpighiales</taxon>
        <taxon>Salicaceae</taxon>
        <taxon>Saliceae</taxon>
        <taxon>Salix</taxon>
    </lineage>
</organism>
<dbReference type="FunFam" id="1.20.1560.10:FF:000013">
    <property type="entry name" value="ABC transporter C family member 2"/>
    <property type="match status" value="1"/>
</dbReference>
<feature type="domain" description="ABC transporter" evidence="14">
    <location>
        <begin position="937"/>
        <end position="1161"/>
    </location>
</feature>
<keyword evidence="17" id="KW-1185">Reference proteome</keyword>
<evidence type="ECO:0000256" key="13">
    <source>
        <dbReference type="SAM" id="Phobius"/>
    </source>
</evidence>
<keyword evidence="7" id="KW-0547">Nucleotide-binding</keyword>
<dbReference type="InterPro" id="IPR036640">
    <property type="entry name" value="ABC1_TM_sf"/>
</dbReference>
<dbReference type="PROSITE" id="PS50929">
    <property type="entry name" value="ABC_TM1F"/>
    <property type="match status" value="2"/>
</dbReference>
<sequence length="1179" mass="132054">MKQAHKRPISEKDVWELDTWDQTETLMKKFQTCWVEESQRPKPCLLRALNNSLGGRFWLGGFFKIGYDLSKFMGPVVLSHLLQSMQRGDPAWVGYVYAFIIFLGMLFSALCEPRYYQNVLRVGFRLRSTLVAGIFRKSLKLTQDGQKNFPSGKITNMITTDADALQQICLLLHELWSAPFSITMSMVLLYQQLGVASLSGSLVLVLMVPTQAILLNRMRQLTKEGLHRTDRRVSLMNEILAAMDTVKCYAWEKIFQFRVQSVRNDELSLFRSAQLLFAFNSFIVNSHSSCVLRYPLNILPNLLSQVVNANISLQRLEELFLAEERVLAPNPPLEPGIPAISIENGNFSWDLKLENPTLSNINLNIQVGSLVAIVGGTGEGKTSLISAMLGELPPMQDASVVIRGTVAYAPQVPWIFNASVRDNILFGLKYEPSRYGKAIDVTALQHDLDLLTGHDLTEIGERGVNISGGQKQRVSMARAFYSNSDVYIFDDPLGALDAHVAQQVFNGCIKEGLQGKTRVLVTNQLHFLPRVDKIILLSEGKMEEQVKEKENSDNLDYKSSKAAANWENELPQRAGYRMKGIDRKSILIKQEERERGVVSWNVLIRYTNALGGVWVVSILFLCYLLTEVFRVSRSTWLSFWTNQSALQSYRPGYFIFVYALLSFGQVTVTLANSYWLISSSLHASKSLHDAMLDSILRAPMLFFHTNPTGRIINRFAKDVGEIDRNVANSANNFLSLAWQLLSTFVLIGTVSTISLWAIMPLLILFYSAYLYYQSTSREVKRLDSITRSPVYAQFGEALNGLPSIRAYKAYDWMAIINGKYMDNNIRFSLVTISSDGWLAIRLVTLGGMMIWLIASFAVLGNARTENHVEFASIMGLLLSYTSNITDLLSNVLRQASKAENSLNSVERVSTYIDLPSEAPAIVKTNRPDPAWPFSGLVKFKDVVLRYRPELPPVLHGLSFAVSPSEKLGIAGRTGAGKSSMLNALFRIVELERGEITIDGCDVTKFGLTDLRKVLSIIPQSPVLFSVNTMMLNCGRLLERAHLKDAVRNSSAGLDAQVFEGGENFSVGQRQLLSLARALLRRSKILVLDEATASVDVRIDALIQKTIREEFSSCTMLIIAHRLNTIIDCDRILVLEAGQVLEHATPEELLSNEGSAFSRMVQSTGPTNAQYLYSLVFERK</sequence>
<dbReference type="InterPro" id="IPR003439">
    <property type="entry name" value="ABC_transporter-like_ATP-bd"/>
</dbReference>
<evidence type="ECO:0000256" key="3">
    <source>
        <dbReference type="ARBA" id="ARBA00012191"/>
    </source>
</evidence>
<dbReference type="Gene3D" id="3.40.50.300">
    <property type="entry name" value="P-loop containing nucleotide triphosphate hydrolases"/>
    <property type="match status" value="2"/>
</dbReference>
<evidence type="ECO:0000259" key="14">
    <source>
        <dbReference type="PROSITE" id="PS50893"/>
    </source>
</evidence>
<dbReference type="SUPFAM" id="SSF90123">
    <property type="entry name" value="ABC transporter transmembrane region"/>
    <property type="match status" value="2"/>
</dbReference>
<dbReference type="PROSITE" id="PS50893">
    <property type="entry name" value="ABC_TRANSPORTER_2"/>
    <property type="match status" value="2"/>
</dbReference>
<dbReference type="InterPro" id="IPR017871">
    <property type="entry name" value="ABC_transporter-like_CS"/>
</dbReference>
<dbReference type="Proteomes" id="UP001151752">
    <property type="component" value="Chromosome 11"/>
</dbReference>